<organism evidence="1 2">
    <name type="scientific">Gemmata algarum</name>
    <dbReference type="NCBI Taxonomy" id="2975278"/>
    <lineage>
        <taxon>Bacteria</taxon>
        <taxon>Pseudomonadati</taxon>
        <taxon>Planctomycetota</taxon>
        <taxon>Planctomycetia</taxon>
        <taxon>Gemmatales</taxon>
        <taxon>Gemmataceae</taxon>
        <taxon>Gemmata</taxon>
    </lineage>
</organism>
<gene>
    <name evidence="1" type="ORF">R5W23_002237</name>
</gene>
<dbReference type="RefSeq" id="WP_261188564.1">
    <property type="nucleotide sequence ID" value="NZ_JAXBLV010000187.1"/>
</dbReference>
<accession>A0ABU5F0Q4</accession>
<dbReference type="EMBL" id="JAXBLV010000187">
    <property type="protein sequence ID" value="MDY3560986.1"/>
    <property type="molecule type" value="Genomic_DNA"/>
</dbReference>
<evidence type="ECO:0000313" key="1">
    <source>
        <dbReference type="EMBL" id="MDY3560986.1"/>
    </source>
</evidence>
<dbReference type="Proteomes" id="UP001272242">
    <property type="component" value="Unassembled WGS sequence"/>
</dbReference>
<proteinExistence type="predicted"/>
<reference evidence="2" key="1">
    <citation type="journal article" date="2023" name="Mar. Drugs">
        <title>Gemmata algarum, a Novel Planctomycete Isolated from an Algal Mat, Displays Antimicrobial Activity.</title>
        <authorList>
            <person name="Kumar G."/>
            <person name="Kallscheuer N."/>
            <person name="Kashif M."/>
            <person name="Ahamad S."/>
            <person name="Jagadeeshwari U."/>
            <person name="Pannikurungottu S."/>
            <person name="Haufschild T."/>
            <person name="Kabuu M."/>
            <person name="Sasikala C."/>
            <person name="Jogler C."/>
            <person name="Ramana C."/>
        </authorList>
    </citation>
    <scope>NUCLEOTIDE SEQUENCE [LARGE SCALE GENOMIC DNA]</scope>
    <source>
        <strain evidence="2">JC673</strain>
    </source>
</reference>
<name>A0ABU5F0Q4_9BACT</name>
<comment type="caution">
    <text evidence="1">The sequence shown here is derived from an EMBL/GenBank/DDBJ whole genome shotgun (WGS) entry which is preliminary data.</text>
</comment>
<evidence type="ECO:0000313" key="2">
    <source>
        <dbReference type="Proteomes" id="UP001272242"/>
    </source>
</evidence>
<sequence length="54" mass="6157">MWHAHGWKTGDGAGVRALWVRIEKPGDEEPLKFAFSNLPAGTRRVAAVRRWKSR</sequence>
<protein>
    <submittedName>
        <fullName evidence="1">Uncharacterized protein</fullName>
    </submittedName>
</protein>
<keyword evidence="2" id="KW-1185">Reference proteome</keyword>